<reference evidence="1" key="1">
    <citation type="submission" date="2023-10" db="EMBL/GenBank/DDBJ databases">
        <authorList>
            <person name="Chen Y."/>
            <person name="Shah S."/>
            <person name="Dougan E. K."/>
            <person name="Thang M."/>
            <person name="Chan C."/>
        </authorList>
    </citation>
    <scope>NUCLEOTIDE SEQUENCE [LARGE SCALE GENOMIC DNA]</scope>
</reference>
<sequence>MALARSLRRCAEKAPDVFVNFGIEQQFRFVSHPGVMAVSKLLEMRTITQMRATFTQENVDKMKAFDPELARKAQIALDNKLPVNFQQLELIEETLPRLLEEKGQLAATRAEVAKIASGGPYALPKSVDISACRPVPGQKDVEGTLMELPEKLYPGMAQQIRDGKAIAGNFSALHQDALYDKKEIARAQAEIAATKNAKQVKQ</sequence>
<dbReference type="Proteomes" id="UP001189429">
    <property type="component" value="Unassembled WGS sequence"/>
</dbReference>
<comment type="caution">
    <text evidence="1">The sequence shown here is derived from an EMBL/GenBank/DDBJ whole genome shotgun (WGS) entry which is preliminary data.</text>
</comment>
<gene>
    <name evidence="1" type="ORF">PCOR1329_LOCUS33550</name>
</gene>
<organism evidence="1 2">
    <name type="scientific">Prorocentrum cordatum</name>
    <dbReference type="NCBI Taxonomy" id="2364126"/>
    <lineage>
        <taxon>Eukaryota</taxon>
        <taxon>Sar</taxon>
        <taxon>Alveolata</taxon>
        <taxon>Dinophyceae</taxon>
        <taxon>Prorocentrales</taxon>
        <taxon>Prorocentraceae</taxon>
        <taxon>Prorocentrum</taxon>
    </lineage>
</organism>
<dbReference type="EMBL" id="CAUYUJ010014144">
    <property type="protein sequence ID" value="CAK0837320.1"/>
    <property type="molecule type" value="Genomic_DNA"/>
</dbReference>
<evidence type="ECO:0000313" key="1">
    <source>
        <dbReference type="EMBL" id="CAK0837320.1"/>
    </source>
</evidence>
<proteinExistence type="predicted"/>
<accession>A0ABN9SXL7</accession>
<keyword evidence="2" id="KW-1185">Reference proteome</keyword>
<evidence type="ECO:0000313" key="2">
    <source>
        <dbReference type="Proteomes" id="UP001189429"/>
    </source>
</evidence>
<name>A0ABN9SXL7_9DINO</name>
<protein>
    <submittedName>
        <fullName evidence="1">Uncharacterized protein</fullName>
    </submittedName>
</protein>